<dbReference type="PROSITE" id="PS51386">
    <property type="entry name" value="RINT1_TIP20"/>
    <property type="match status" value="1"/>
</dbReference>
<proteinExistence type="predicted"/>
<dbReference type="OrthoDB" id="407410at2759"/>
<dbReference type="Pfam" id="PF04437">
    <property type="entry name" value="RINT1_TIP1"/>
    <property type="match status" value="1"/>
</dbReference>
<dbReference type="InterPro" id="IPR007528">
    <property type="entry name" value="RINT1_Tip20"/>
</dbReference>
<sequence length="595" mass="68131">MVDFALLEQLQDRHNALQATLRHFEFISNATKVANSGSQNKRIQFEELARIVANWHQTSHSSVLNDFASKLVTDAFDPLYTPLSKDLDSLLTKCGWPGSTIKLAPASKQEIMSAFIGLVDLFDILVKSGTDASQFQQPLHIVFNEVLVHFKYHFYLQKSGTNRTDKPEWMLRYALKLIEDHGSFLEFLQDGLNEREENSIIVKTEYISFLMGFLKEKIQQQAFRMMGNPELFSHLVTEAMRFDKTMLKVHQYDGYIDGQTYRGRVTDVFVEESQLFQCWLDIEREAAFYRYSEIMKVDPWNPSLSSAGLVKHTNSSEKLVDLLAVITERYRSLPPQYQVAFFEVAQLSILSQYLTDAKVVLNNHQSTFDPNTKEGAFKRKLDRLTKVLYVAGSLEVVTDATNEWSEDILFLDMLKFYNPSFNSDSDPLLNSVFAGIEKEYSKVIEQIESVVAEDCLQEIVESMWQYDSKKWNASYIEEGDAVSVELTEALSHTKAFISLISQVLPRKLCKGLQRALLAQIMDRLLTRPVSKYTFSLQGALQLERDVSAFISYFPPSIVRQTAAVKKMRDTLHILVLSQEQLLSLHERLSAGIMQS</sequence>
<organism evidence="1 2">
    <name type="scientific">Rhizoclosmatium globosum</name>
    <dbReference type="NCBI Taxonomy" id="329046"/>
    <lineage>
        <taxon>Eukaryota</taxon>
        <taxon>Fungi</taxon>
        <taxon>Fungi incertae sedis</taxon>
        <taxon>Chytridiomycota</taxon>
        <taxon>Chytridiomycota incertae sedis</taxon>
        <taxon>Chytridiomycetes</taxon>
        <taxon>Chytridiales</taxon>
        <taxon>Chytriomycetaceae</taxon>
        <taxon>Rhizoclosmatium</taxon>
    </lineage>
</organism>
<accession>A0A1Y2CN48</accession>
<dbReference type="AlphaFoldDB" id="A0A1Y2CN48"/>
<protein>
    <submittedName>
        <fullName evidence="1">Uncharacterized protein</fullName>
    </submittedName>
</protein>
<dbReference type="PANTHER" id="PTHR13520:SF0">
    <property type="entry name" value="RAD50-INTERACTING PROTEIN 1"/>
    <property type="match status" value="1"/>
</dbReference>
<dbReference type="GO" id="GO:0060628">
    <property type="term" value="P:regulation of ER to Golgi vesicle-mediated transport"/>
    <property type="evidence" value="ECO:0007669"/>
    <property type="project" value="TreeGrafter"/>
</dbReference>
<evidence type="ECO:0000313" key="1">
    <source>
        <dbReference type="EMBL" id="ORY48254.1"/>
    </source>
</evidence>
<reference evidence="1 2" key="1">
    <citation type="submission" date="2016-07" db="EMBL/GenBank/DDBJ databases">
        <title>Pervasive Adenine N6-methylation of Active Genes in Fungi.</title>
        <authorList>
            <consortium name="DOE Joint Genome Institute"/>
            <person name="Mondo S.J."/>
            <person name="Dannebaum R.O."/>
            <person name="Kuo R.C."/>
            <person name="Labutti K."/>
            <person name="Haridas S."/>
            <person name="Kuo A."/>
            <person name="Salamov A."/>
            <person name="Ahrendt S.R."/>
            <person name="Lipzen A."/>
            <person name="Sullivan W."/>
            <person name="Andreopoulos W.B."/>
            <person name="Clum A."/>
            <person name="Lindquist E."/>
            <person name="Daum C."/>
            <person name="Ramamoorthy G.K."/>
            <person name="Gryganskyi A."/>
            <person name="Culley D."/>
            <person name="Magnuson J.K."/>
            <person name="James T.Y."/>
            <person name="O'Malley M.A."/>
            <person name="Stajich J.E."/>
            <person name="Spatafora J.W."/>
            <person name="Visel A."/>
            <person name="Grigoriev I.V."/>
        </authorList>
    </citation>
    <scope>NUCLEOTIDE SEQUENCE [LARGE SCALE GENOMIC DNA]</scope>
    <source>
        <strain evidence="1 2">JEL800</strain>
    </source>
</reference>
<keyword evidence="2" id="KW-1185">Reference proteome</keyword>
<comment type="caution">
    <text evidence="1">The sequence shown here is derived from an EMBL/GenBank/DDBJ whole genome shotgun (WGS) entry which is preliminary data.</text>
</comment>
<dbReference type="EMBL" id="MCGO01000012">
    <property type="protein sequence ID" value="ORY48254.1"/>
    <property type="molecule type" value="Genomic_DNA"/>
</dbReference>
<dbReference type="GO" id="GO:0070939">
    <property type="term" value="C:Dsl1/NZR complex"/>
    <property type="evidence" value="ECO:0007669"/>
    <property type="project" value="InterPro"/>
</dbReference>
<dbReference type="InterPro" id="IPR042044">
    <property type="entry name" value="EXOC6PINT-1/Sec15/Tip20_C_dom2"/>
</dbReference>
<dbReference type="GO" id="GO:0006888">
    <property type="term" value="P:endoplasmic reticulum to Golgi vesicle-mediated transport"/>
    <property type="evidence" value="ECO:0007669"/>
    <property type="project" value="InterPro"/>
</dbReference>
<name>A0A1Y2CN48_9FUNG</name>
<gene>
    <name evidence="1" type="ORF">BCR33DRAFT_763966</name>
</gene>
<dbReference type="STRING" id="329046.A0A1Y2CN48"/>
<dbReference type="Proteomes" id="UP000193642">
    <property type="component" value="Unassembled WGS sequence"/>
</dbReference>
<dbReference type="GO" id="GO:0006890">
    <property type="term" value="P:retrograde vesicle-mediated transport, Golgi to endoplasmic reticulum"/>
    <property type="evidence" value="ECO:0007669"/>
    <property type="project" value="InterPro"/>
</dbReference>
<dbReference type="Gene3D" id="1.20.58.670">
    <property type="entry name" value="Dsl1p vesicle tethering complex, Tip20p subunit, domain D"/>
    <property type="match status" value="1"/>
</dbReference>
<dbReference type="PANTHER" id="PTHR13520">
    <property type="entry name" value="RAD50-INTERACTING PROTEIN 1 RINT-1"/>
    <property type="match status" value="1"/>
</dbReference>
<evidence type="ECO:0000313" key="2">
    <source>
        <dbReference type="Proteomes" id="UP000193642"/>
    </source>
</evidence>